<evidence type="ECO:0000256" key="1">
    <source>
        <dbReference type="ARBA" id="ARBA00004141"/>
    </source>
</evidence>
<evidence type="ECO:0000256" key="7">
    <source>
        <dbReference type="ARBA" id="ARBA00022989"/>
    </source>
</evidence>
<evidence type="ECO:0000256" key="9">
    <source>
        <dbReference type="ARBA" id="ARBA00023136"/>
    </source>
</evidence>
<dbReference type="PROSITE" id="PS01188">
    <property type="entry name" value="ELO"/>
    <property type="match status" value="1"/>
</dbReference>
<dbReference type="AlphaFoldDB" id="A0A0J0XI24"/>
<evidence type="ECO:0000256" key="2">
    <source>
        <dbReference type="ARBA" id="ARBA00007263"/>
    </source>
</evidence>
<feature type="transmembrane region" description="Helical" evidence="12">
    <location>
        <begin position="253"/>
        <end position="272"/>
    </location>
</feature>
<evidence type="ECO:0000256" key="3">
    <source>
        <dbReference type="ARBA" id="ARBA00022516"/>
    </source>
</evidence>
<evidence type="ECO:0000256" key="11">
    <source>
        <dbReference type="ARBA" id="ARBA00047375"/>
    </source>
</evidence>
<evidence type="ECO:0000256" key="10">
    <source>
        <dbReference type="ARBA" id="ARBA00023160"/>
    </source>
</evidence>
<dbReference type="STRING" id="879819.A0A0J0XI24"/>
<evidence type="ECO:0000313" key="14">
    <source>
        <dbReference type="Proteomes" id="UP000053611"/>
    </source>
</evidence>
<keyword evidence="10 12" id="KW-0275">Fatty acid biosynthesis</keyword>
<feature type="transmembrane region" description="Helical" evidence="12">
    <location>
        <begin position="109"/>
        <end position="129"/>
    </location>
</feature>
<keyword evidence="3 12" id="KW-0444">Lipid biosynthesis</keyword>
<dbReference type="PANTHER" id="PTHR11157">
    <property type="entry name" value="FATTY ACID ACYL TRANSFERASE-RELATED"/>
    <property type="match status" value="1"/>
</dbReference>
<dbReference type="GO" id="GO:0005789">
    <property type="term" value="C:endoplasmic reticulum membrane"/>
    <property type="evidence" value="ECO:0007669"/>
    <property type="project" value="TreeGrafter"/>
</dbReference>
<organism evidence="13 14">
    <name type="scientific">Cutaneotrichosporon oleaginosum</name>
    <dbReference type="NCBI Taxonomy" id="879819"/>
    <lineage>
        <taxon>Eukaryota</taxon>
        <taxon>Fungi</taxon>
        <taxon>Dikarya</taxon>
        <taxon>Basidiomycota</taxon>
        <taxon>Agaricomycotina</taxon>
        <taxon>Tremellomycetes</taxon>
        <taxon>Trichosporonales</taxon>
        <taxon>Trichosporonaceae</taxon>
        <taxon>Cutaneotrichosporon</taxon>
    </lineage>
</organism>
<evidence type="ECO:0000313" key="13">
    <source>
        <dbReference type="EMBL" id="KLT40728.1"/>
    </source>
</evidence>
<feature type="transmembrane region" description="Helical" evidence="12">
    <location>
        <begin position="48"/>
        <end position="66"/>
    </location>
</feature>
<dbReference type="InterPro" id="IPR002076">
    <property type="entry name" value="ELO_fam"/>
</dbReference>
<keyword evidence="9 12" id="KW-0472">Membrane</keyword>
<keyword evidence="7 12" id="KW-1133">Transmembrane helix</keyword>
<comment type="catalytic activity">
    <reaction evidence="11">
        <text>a very-long-chain acyl-CoA + malonyl-CoA + H(+) = a very-long-chain 3-oxoacyl-CoA + CO2 + CoA</text>
        <dbReference type="Rhea" id="RHEA:32727"/>
        <dbReference type="ChEBI" id="CHEBI:15378"/>
        <dbReference type="ChEBI" id="CHEBI:16526"/>
        <dbReference type="ChEBI" id="CHEBI:57287"/>
        <dbReference type="ChEBI" id="CHEBI:57384"/>
        <dbReference type="ChEBI" id="CHEBI:90725"/>
        <dbReference type="ChEBI" id="CHEBI:90736"/>
        <dbReference type="EC" id="2.3.1.199"/>
    </reaction>
</comment>
<dbReference type="GeneID" id="28981061"/>
<dbReference type="RefSeq" id="XP_018277219.1">
    <property type="nucleotide sequence ID" value="XM_018420458.1"/>
</dbReference>
<comment type="subcellular location">
    <subcellularLocation>
        <location evidence="1">Membrane</location>
        <topology evidence="1">Multi-pass membrane protein</topology>
    </subcellularLocation>
</comment>
<keyword evidence="14" id="KW-1185">Reference proteome</keyword>
<accession>A0A0J0XI24</accession>
<dbReference type="GO" id="GO:0030148">
    <property type="term" value="P:sphingolipid biosynthetic process"/>
    <property type="evidence" value="ECO:0007669"/>
    <property type="project" value="TreeGrafter"/>
</dbReference>
<dbReference type="PANTHER" id="PTHR11157:SF134">
    <property type="entry name" value="ELONGATION OF FATTY ACIDS PROTEIN 1-RELATED"/>
    <property type="match status" value="1"/>
</dbReference>
<dbReference type="EC" id="2.3.1.-" evidence="12"/>
<gene>
    <name evidence="13" type="ORF">CC85DRAFT_248838</name>
</gene>
<name>A0A0J0XI24_9TREE</name>
<evidence type="ECO:0000256" key="8">
    <source>
        <dbReference type="ARBA" id="ARBA00023098"/>
    </source>
</evidence>
<proteinExistence type="inferred from homology"/>
<evidence type="ECO:0000256" key="5">
    <source>
        <dbReference type="ARBA" id="ARBA00022692"/>
    </source>
</evidence>
<dbReference type="GO" id="GO:0009922">
    <property type="term" value="F:fatty acid elongase activity"/>
    <property type="evidence" value="ECO:0007669"/>
    <property type="project" value="UniProtKB-EC"/>
</dbReference>
<dbReference type="GO" id="GO:0034626">
    <property type="term" value="P:fatty acid elongation, polyunsaturated fatty acid"/>
    <property type="evidence" value="ECO:0007669"/>
    <property type="project" value="TreeGrafter"/>
</dbReference>
<keyword evidence="8 12" id="KW-0443">Lipid metabolism</keyword>
<dbReference type="Proteomes" id="UP000053611">
    <property type="component" value="Unassembled WGS sequence"/>
</dbReference>
<feature type="transmembrane region" description="Helical" evidence="12">
    <location>
        <begin position="150"/>
        <end position="170"/>
    </location>
</feature>
<dbReference type="Pfam" id="PF01151">
    <property type="entry name" value="ELO"/>
    <property type="match status" value="1"/>
</dbReference>
<comment type="similarity">
    <text evidence="2 12">Belongs to the ELO family.</text>
</comment>
<dbReference type="OrthoDB" id="434092at2759"/>
<dbReference type="GO" id="GO:0034625">
    <property type="term" value="P:fatty acid elongation, monounsaturated fatty acid"/>
    <property type="evidence" value="ECO:0007669"/>
    <property type="project" value="TreeGrafter"/>
</dbReference>
<comment type="catalytic activity">
    <reaction evidence="12">
        <text>an acyl-CoA + malonyl-CoA + H(+) = a 3-oxoacyl-CoA + CO2 + CoA</text>
        <dbReference type="Rhea" id="RHEA:50252"/>
        <dbReference type="ChEBI" id="CHEBI:15378"/>
        <dbReference type="ChEBI" id="CHEBI:16526"/>
        <dbReference type="ChEBI" id="CHEBI:57287"/>
        <dbReference type="ChEBI" id="CHEBI:57384"/>
        <dbReference type="ChEBI" id="CHEBI:58342"/>
        <dbReference type="ChEBI" id="CHEBI:90726"/>
    </reaction>
    <physiologicalReaction direction="left-to-right" evidence="12">
        <dbReference type="Rhea" id="RHEA:50253"/>
    </physiologicalReaction>
</comment>
<reference evidence="13 14" key="1">
    <citation type="submission" date="2015-03" db="EMBL/GenBank/DDBJ databases">
        <title>Genomics and transcriptomics of the oil-accumulating basidiomycete yeast T. oleaginosus allow insights into substrate utilization and the diverse evolutionary trajectories of mating systems in fungi.</title>
        <authorList>
            <consortium name="DOE Joint Genome Institute"/>
            <person name="Kourist R."/>
            <person name="Kracht O."/>
            <person name="Bracharz F."/>
            <person name="Lipzen A."/>
            <person name="Nolan M."/>
            <person name="Ohm R."/>
            <person name="Grigoriev I."/>
            <person name="Sun S."/>
            <person name="Heitman J."/>
            <person name="Bruck T."/>
            <person name="Nowrousian M."/>
        </authorList>
    </citation>
    <scope>NUCLEOTIDE SEQUENCE [LARGE SCALE GENOMIC DNA]</scope>
    <source>
        <strain evidence="13 14">IBC0246</strain>
    </source>
</reference>
<keyword evidence="5 12" id="KW-0812">Transmembrane</keyword>
<feature type="transmembrane region" description="Helical" evidence="12">
    <location>
        <begin position="176"/>
        <end position="197"/>
    </location>
</feature>
<evidence type="ECO:0000256" key="12">
    <source>
        <dbReference type="RuleBase" id="RU361115"/>
    </source>
</evidence>
<keyword evidence="6 12" id="KW-0276">Fatty acid metabolism</keyword>
<evidence type="ECO:0000256" key="4">
    <source>
        <dbReference type="ARBA" id="ARBA00022679"/>
    </source>
</evidence>
<evidence type="ECO:0000256" key="6">
    <source>
        <dbReference type="ARBA" id="ARBA00022832"/>
    </source>
</evidence>
<keyword evidence="4 12" id="KW-0808">Transferase</keyword>
<protein>
    <recommendedName>
        <fullName evidence="12">Elongation of fatty acids protein</fullName>
        <ecNumber evidence="12">2.3.1.-</ecNumber>
    </recommendedName>
</protein>
<dbReference type="InterPro" id="IPR030457">
    <property type="entry name" value="ELO_CS"/>
</dbReference>
<sequence>MVAIWKQGQGPLITTLKALWSSANLPYPPKEYVEWIPGKSPLSLQKEVIIALITYLVVIFGGRELMRNREPFKLRTLFRIHNAFLSGGSLILLVLLMEEVAAFYFSRGFYYSICHPGAFTPTAVTYYMINYYFKYIELIDTVFLFLKKKPLAFLHVFHHSATALLCFTQLEGATSVQWVVISINLLVHVIMYYYYWATAGGAKIWWKKYLTTMQITQFVIDLFITYYATTNHFFYKYNINLPWVKDCTGGEGAALFGCGLLTSYLFLFIAFYKATYKKKGARAAAAAAAANGNGVKKTN</sequence>
<feature type="transmembrane region" description="Helical" evidence="12">
    <location>
        <begin position="78"/>
        <end position="97"/>
    </location>
</feature>
<dbReference type="GO" id="GO:0042761">
    <property type="term" value="P:very long-chain fatty acid biosynthetic process"/>
    <property type="evidence" value="ECO:0007669"/>
    <property type="project" value="TreeGrafter"/>
</dbReference>
<dbReference type="GO" id="GO:0019367">
    <property type="term" value="P:fatty acid elongation, saturated fatty acid"/>
    <property type="evidence" value="ECO:0007669"/>
    <property type="project" value="TreeGrafter"/>
</dbReference>
<dbReference type="EMBL" id="KQ087229">
    <property type="protein sequence ID" value="KLT40728.1"/>
    <property type="molecule type" value="Genomic_DNA"/>
</dbReference>